<comment type="caution">
    <text evidence="8">The sequence shown here is derived from an EMBL/GenBank/DDBJ whole genome shotgun (WGS) entry which is preliminary data.</text>
</comment>
<dbReference type="PROSITE" id="PS50173">
    <property type="entry name" value="UMUC"/>
    <property type="match status" value="1"/>
</dbReference>
<dbReference type="GO" id="GO:0005829">
    <property type="term" value="C:cytosol"/>
    <property type="evidence" value="ECO:0007669"/>
    <property type="project" value="TreeGrafter"/>
</dbReference>
<dbReference type="InterPro" id="IPR001126">
    <property type="entry name" value="UmuC"/>
</dbReference>
<reference evidence="8" key="1">
    <citation type="journal article" date="2015" name="Nature">
        <title>Complex archaea that bridge the gap between prokaryotes and eukaryotes.</title>
        <authorList>
            <person name="Spang A."/>
            <person name="Saw J.H."/>
            <person name="Jorgensen S.L."/>
            <person name="Zaremba-Niedzwiedzka K."/>
            <person name="Martijn J."/>
            <person name="Lind A.E."/>
            <person name="van Eijk R."/>
            <person name="Schleper C."/>
            <person name="Guy L."/>
            <person name="Ettema T.J."/>
        </authorList>
    </citation>
    <scope>NUCLEOTIDE SEQUENCE</scope>
</reference>
<dbReference type="Gene3D" id="3.40.1170.60">
    <property type="match status" value="1"/>
</dbReference>
<evidence type="ECO:0000256" key="1">
    <source>
        <dbReference type="ARBA" id="ARBA00022679"/>
    </source>
</evidence>
<organism evidence="8">
    <name type="scientific">marine sediment metagenome</name>
    <dbReference type="NCBI Taxonomy" id="412755"/>
    <lineage>
        <taxon>unclassified sequences</taxon>
        <taxon>metagenomes</taxon>
        <taxon>ecological metagenomes</taxon>
    </lineage>
</organism>
<dbReference type="GO" id="GO:0003887">
    <property type="term" value="F:DNA-directed DNA polymerase activity"/>
    <property type="evidence" value="ECO:0007669"/>
    <property type="project" value="InterPro"/>
</dbReference>
<dbReference type="InterPro" id="IPR043128">
    <property type="entry name" value="Rev_trsase/Diguanyl_cyclase"/>
</dbReference>
<keyword evidence="2" id="KW-0548">Nucleotidyltransferase</keyword>
<protein>
    <recommendedName>
        <fullName evidence="7">UmuC domain-containing protein</fullName>
    </recommendedName>
</protein>
<dbReference type="FunFam" id="3.40.1170.60:FF:000003">
    <property type="entry name" value="DNA polymerase eta"/>
    <property type="match status" value="1"/>
</dbReference>
<dbReference type="InterPro" id="IPR036775">
    <property type="entry name" value="DNA_pol_Y-fam_lit_finger_sf"/>
</dbReference>
<dbReference type="SUPFAM" id="SSF56672">
    <property type="entry name" value="DNA/RNA polymerases"/>
    <property type="match status" value="1"/>
</dbReference>
<dbReference type="GO" id="GO:0042276">
    <property type="term" value="P:error-prone translesion synthesis"/>
    <property type="evidence" value="ECO:0007669"/>
    <property type="project" value="TreeGrafter"/>
</dbReference>
<keyword evidence="6" id="KW-0234">DNA repair</keyword>
<keyword evidence="3" id="KW-0479">Metal-binding</keyword>
<feature type="domain" description="UmuC" evidence="7">
    <location>
        <begin position="22"/>
        <end position="202"/>
    </location>
</feature>
<dbReference type="InterPro" id="IPR043502">
    <property type="entry name" value="DNA/RNA_pol_sf"/>
</dbReference>
<gene>
    <name evidence="8" type="ORF">LCGC14_0874780</name>
</gene>
<dbReference type="Gene3D" id="3.30.70.270">
    <property type="match status" value="1"/>
</dbReference>
<dbReference type="GO" id="GO:0009432">
    <property type="term" value="P:SOS response"/>
    <property type="evidence" value="ECO:0007669"/>
    <property type="project" value="TreeGrafter"/>
</dbReference>
<dbReference type="InterPro" id="IPR022880">
    <property type="entry name" value="DNApol_IV"/>
</dbReference>
<dbReference type="CDD" id="cd03586">
    <property type="entry name" value="PolY_Pol_IV_kappa"/>
    <property type="match status" value="1"/>
</dbReference>
<dbReference type="PANTHER" id="PTHR11076">
    <property type="entry name" value="DNA REPAIR POLYMERASE UMUC / TRANSFERASE FAMILY MEMBER"/>
    <property type="match status" value="1"/>
</dbReference>
<accession>A0A0F9P8L0</accession>
<dbReference type="GO" id="GO:0003684">
    <property type="term" value="F:damaged DNA binding"/>
    <property type="evidence" value="ECO:0007669"/>
    <property type="project" value="InterPro"/>
</dbReference>
<evidence type="ECO:0000256" key="2">
    <source>
        <dbReference type="ARBA" id="ARBA00022695"/>
    </source>
</evidence>
<proteinExistence type="predicted"/>
<dbReference type="Pfam" id="PF00817">
    <property type="entry name" value="IMS"/>
    <property type="match status" value="1"/>
</dbReference>
<sequence length="421" mass="47158">MDNFEHTLNFMAKITKKWPRMIILVDMNAFFAQVEQQDYPYWRNRPIAVTNGRLGSTIITSSYEARAFGVKTGMRLKEAKQLCPELIQAPSRPERYADVSTRIMDALLSITIDVEIASVDEAFIDATACQSLYNGPEHIGLLIKQVISKATGLNCSVGISGDRTTAKYAAKLQKPNGLTVIPPWESEQRLSGEAITELSGINKGIGGFLAKYGVYKCGDMKKIPIGILAKRYGNPGRRIWLMAQGRDPEPVVTTVKDPKTIGHGKVLPPGTRDKIVILTYLQHMSEKVGVRLRRHGFQSQHFFIGLRTPLGWIYTKHKLSNTTDDGAVIYKLCRELLDKHWSGQEVGQVQITANNPTSTRQEDLFEHTEAKIKREALNQTIDKINERYGDFTVAPTRVIGRSEMPNVIAPSWKPAGHRKTI</sequence>
<dbReference type="InterPro" id="IPR050116">
    <property type="entry name" value="DNA_polymerase-Y"/>
</dbReference>
<dbReference type="Gene3D" id="3.30.1490.100">
    <property type="entry name" value="DNA polymerase, Y-family, little finger domain"/>
    <property type="match status" value="1"/>
</dbReference>
<dbReference type="Pfam" id="PF11799">
    <property type="entry name" value="IMS_C"/>
    <property type="match status" value="1"/>
</dbReference>
<keyword evidence="4" id="KW-0227">DNA damage</keyword>
<dbReference type="EMBL" id="LAZR01002719">
    <property type="protein sequence ID" value="KKN26429.1"/>
    <property type="molecule type" value="Genomic_DNA"/>
</dbReference>
<evidence type="ECO:0000313" key="8">
    <source>
        <dbReference type="EMBL" id="KKN26429.1"/>
    </source>
</evidence>
<evidence type="ECO:0000256" key="6">
    <source>
        <dbReference type="ARBA" id="ARBA00023204"/>
    </source>
</evidence>
<keyword evidence="1" id="KW-0808">Transferase</keyword>
<dbReference type="SUPFAM" id="SSF100879">
    <property type="entry name" value="Lesion bypass DNA polymerase (Y-family), little finger domain"/>
    <property type="match status" value="1"/>
</dbReference>
<keyword evidence="5" id="KW-0460">Magnesium</keyword>
<dbReference type="PANTHER" id="PTHR11076:SF33">
    <property type="entry name" value="DNA POLYMERASE KAPPA"/>
    <property type="match status" value="1"/>
</dbReference>
<dbReference type="Gene3D" id="1.10.150.20">
    <property type="entry name" value="5' to 3' exonuclease, C-terminal subdomain"/>
    <property type="match status" value="1"/>
</dbReference>
<evidence type="ECO:0000256" key="4">
    <source>
        <dbReference type="ARBA" id="ARBA00022763"/>
    </source>
</evidence>
<dbReference type="GO" id="GO:0006281">
    <property type="term" value="P:DNA repair"/>
    <property type="evidence" value="ECO:0007669"/>
    <property type="project" value="UniProtKB-KW"/>
</dbReference>
<dbReference type="AlphaFoldDB" id="A0A0F9P8L0"/>
<evidence type="ECO:0000256" key="5">
    <source>
        <dbReference type="ARBA" id="ARBA00022842"/>
    </source>
</evidence>
<evidence type="ECO:0000256" key="3">
    <source>
        <dbReference type="ARBA" id="ARBA00022723"/>
    </source>
</evidence>
<name>A0A0F9P8L0_9ZZZZ</name>
<dbReference type="InterPro" id="IPR017961">
    <property type="entry name" value="DNA_pol_Y-fam_little_finger"/>
</dbReference>
<dbReference type="GO" id="GO:0046872">
    <property type="term" value="F:metal ion binding"/>
    <property type="evidence" value="ECO:0007669"/>
    <property type="project" value="UniProtKB-KW"/>
</dbReference>
<evidence type="ECO:0000259" key="7">
    <source>
        <dbReference type="PROSITE" id="PS50173"/>
    </source>
</evidence>